<dbReference type="EMBL" id="MIJD01000027">
    <property type="protein sequence ID" value="OPE55554.1"/>
    <property type="molecule type" value="Genomic_DNA"/>
</dbReference>
<protein>
    <submittedName>
        <fullName evidence="2">Uncharacterized protein</fullName>
    </submittedName>
</protein>
<accession>A0A1Q4HLU9</accession>
<dbReference type="AlphaFoldDB" id="A0A1Q4HLU9"/>
<organism evidence="2 4">
    <name type="scientific">Mycolicibacterium diernhoferi</name>
    <dbReference type="NCBI Taxonomy" id="1801"/>
    <lineage>
        <taxon>Bacteria</taxon>
        <taxon>Bacillati</taxon>
        <taxon>Actinomycetota</taxon>
        <taxon>Actinomycetes</taxon>
        <taxon>Mycobacteriales</taxon>
        <taxon>Mycobacteriaceae</taxon>
        <taxon>Mycolicibacterium</taxon>
    </lineage>
</organism>
<comment type="caution">
    <text evidence="2">The sequence shown here is derived from an EMBL/GenBank/DDBJ whole genome shotgun (WGS) entry which is preliminary data.</text>
</comment>
<dbReference type="Proteomes" id="UP000191039">
    <property type="component" value="Unassembled WGS sequence"/>
</dbReference>
<keyword evidence="4" id="KW-1185">Reference proteome</keyword>
<dbReference type="EMBL" id="PDCR01000037">
    <property type="protein sequence ID" value="PEG52086.1"/>
    <property type="molecule type" value="Genomic_DNA"/>
</dbReference>
<evidence type="ECO:0000313" key="3">
    <source>
        <dbReference type="Proteomes" id="UP000191039"/>
    </source>
</evidence>
<reference evidence="1 3" key="1">
    <citation type="submission" date="2016-09" db="EMBL/GenBank/DDBJ databases">
        <title>genome sequences of unsequenced Mycobacteria.</title>
        <authorList>
            <person name="Greninger A.L."/>
            <person name="Jerome K.R."/>
            <person name="Mcnair B."/>
            <person name="Wallis C."/>
            <person name="Fang F."/>
        </authorList>
    </citation>
    <scope>NUCLEOTIDE SEQUENCE [LARGE SCALE GENOMIC DNA]</scope>
    <source>
        <strain evidence="1 3">BM1</strain>
    </source>
</reference>
<sequence>MVYKLTGNGVRYSRRKNFYPPKRYADQYYSYHYVTKAVDQLADLGLAKAFTGYWYNSANRGWQSTATATSALVNLTGDVVERREGRGEPERFEAIVLRKSKDDLDGEDISDLKDYSDTDEVAKMRVQVEVINTSLGTLDVWVGSGQTFGTVRGRRIFNGTFDRGGRFYLQGDSVQNMPRRHRAWVRLQLDGELRDTVELDYKSLHPVMAYTQMGLPIPVGDLYEIEGYDRDVVKRAFLIMLNARDLPSAMKALTHHLRTYAEHRTLCGIESSSGKLPRIVAEYIVEAIAEKHEPIKELFGSDCGARFMRTDSDMAIQVMLQMIEKTGRCPLPVHDSFIVVTEDQEDLQATMLKVAGNRGLDLQVDRKS</sequence>
<evidence type="ECO:0000313" key="1">
    <source>
        <dbReference type="EMBL" id="OPE55554.1"/>
    </source>
</evidence>
<name>A0A1Q4HLU9_9MYCO</name>
<gene>
    <name evidence="1" type="ORF">BV510_04500</name>
    <name evidence="2" type="ORF">CRI78_23390</name>
</gene>
<dbReference type="RefSeq" id="WP_073853849.1">
    <property type="nucleotide sequence ID" value="NZ_BAAATC010000018.1"/>
</dbReference>
<proteinExistence type="predicted"/>
<evidence type="ECO:0000313" key="4">
    <source>
        <dbReference type="Proteomes" id="UP000220340"/>
    </source>
</evidence>
<dbReference type="Proteomes" id="UP000220340">
    <property type="component" value="Unassembled WGS sequence"/>
</dbReference>
<dbReference type="OrthoDB" id="4726606at2"/>
<evidence type="ECO:0000313" key="2">
    <source>
        <dbReference type="EMBL" id="PEG52086.1"/>
    </source>
</evidence>
<reference evidence="2 4" key="2">
    <citation type="submission" date="2017-10" db="EMBL/GenBank/DDBJ databases">
        <title>The new phylogeny of genus Mycobacterium.</title>
        <authorList>
            <person name="Tortoli E."/>
            <person name="Trovato A."/>
            <person name="Cirillo D.M."/>
        </authorList>
    </citation>
    <scope>NUCLEOTIDE SEQUENCE [LARGE SCALE GENOMIC DNA]</scope>
    <source>
        <strain evidence="2 4">IP141170001</strain>
    </source>
</reference>